<comment type="caution">
    <text evidence="1">The sequence shown here is derived from an EMBL/GenBank/DDBJ whole genome shotgun (WGS) entry which is preliminary data.</text>
</comment>
<proteinExistence type="predicted"/>
<sequence length="428" mass="49416">MDNMPAWWVEAIAIEYLDCREYGFNQGGGFWNFNFDKIDKQKLTEALNEKKIIIPHGTLMHNLNESVYRTRILELLFSTVPLYICEEESDAIVEGLSSKNRFLFSSNGIDAVDPKLELNPHFIVYENGNFYQWKFADFESVEGRHYGKFTSQVVDLEVFDQEYERRAQLHEMWVSEKGNTSALIDKIQEHYDWINSIRTPLLERLYEIHVEKLKDYKPSKVTENKAPQLSRFESFTIKEGKYHTKSLGAPIFFNSLVAHVKAVNALYQGCKHEVELIPKLDKIYQESASAVILGASCLESFINELGYKYYADIWDSSGEKMSVDGKIDLILKLKNVENPFIKGVEPAATLGHLIQSRNHLVHNKPKYEQVKKYQNSIVSAMNYYLRKDLIQDLDKKIKLIIETICEKSDTGVPGWLNNPSLWSQDGSV</sequence>
<dbReference type="Proteomes" id="UP000256304">
    <property type="component" value="Unassembled WGS sequence"/>
</dbReference>
<dbReference type="OrthoDB" id="9779191at2"/>
<organism evidence="1 2">
    <name type="scientific">Paenibacillus taihuensis</name>
    <dbReference type="NCBI Taxonomy" id="1156355"/>
    <lineage>
        <taxon>Bacteria</taxon>
        <taxon>Bacillati</taxon>
        <taxon>Bacillota</taxon>
        <taxon>Bacilli</taxon>
        <taxon>Bacillales</taxon>
        <taxon>Paenibacillaceae</taxon>
        <taxon>Paenibacillus</taxon>
    </lineage>
</organism>
<dbReference type="AlphaFoldDB" id="A0A3D9S5K6"/>
<evidence type="ECO:0000313" key="1">
    <source>
        <dbReference type="EMBL" id="REE84576.1"/>
    </source>
</evidence>
<dbReference type="EMBL" id="QTTN01000014">
    <property type="protein sequence ID" value="REE84576.1"/>
    <property type="molecule type" value="Genomic_DNA"/>
</dbReference>
<reference evidence="1 2" key="1">
    <citation type="submission" date="2018-08" db="EMBL/GenBank/DDBJ databases">
        <title>Genomic Encyclopedia of Type Strains, Phase III (KMG-III): the genomes of soil and plant-associated and newly described type strains.</title>
        <authorList>
            <person name="Whitman W."/>
        </authorList>
    </citation>
    <scope>NUCLEOTIDE SEQUENCE [LARGE SCALE GENOMIC DNA]</scope>
    <source>
        <strain evidence="1 2">CGMCC 1.10966</strain>
    </source>
</reference>
<evidence type="ECO:0008006" key="3">
    <source>
        <dbReference type="Google" id="ProtNLM"/>
    </source>
</evidence>
<name>A0A3D9S5K6_9BACL</name>
<gene>
    <name evidence="1" type="ORF">A8990_114111</name>
</gene>
<dbReference type="RefSeq" id="WP_116189614.1">
    <property type="nucleotide sequence ID" value="NZ_QTTN01000014.1"/>
</dbReference>
<accession>A0A3D9S5K6</accession>
<keyword evidence="2" id="KW-1185">Reference proteome</keyword>
<protein>
    <recommendedName>
        <fullName evidence="3">Apea-like HEPN domain-containing protein</fullName>
    </recommendedName>
</protein>
<evidence type="ECO:0000313" key="2">
    <source>
        <dbReference type="Proteomes" id="UP000256304"/>
    </source>
</evidence>